<dbReference type="EMBL" id="PDNW01000019">
    <property type="protein sequence ID" value="PLC48553.1"/>
    <property type="molecule type" value="Genomic_DNA"/>
</dbReference>
<dbReference type="Pfam" id="PF11697">
    <property type="entry name" value="DUF3293"/>
    <property type="match status" value="1"/>
</dbReference>
<evidence type="ECO:0008006" key="3">
    <source>
        <dbReference type="Google" id="ProtNLM"/>
    </source>
</evidence>
<organism evidence="1 2">
    <name type="scientific">Pollutimonas subterranea</name>
    <dbReference type="NCBI Taxonomy" id="2045210"/>
    <lineage>
        <taxon>Bacteria</taxon>
        <taxon>Pseudomonadati</taxon>
        <taxon>Pseudomonadota</taxon>
        <taxon>Betaproteobacteria</taxon>
        <taxon>Burkholderiales</taxon>
        <taxon>Alcaligenaceae</taxon>
        <taxon>Pollutimonas</taxon>
    </lineage>
</organism>
<name>A0A2N4U0K6_9BURK</name>
<reference evidence="1 2" key="1">
    <citation type="submission" date="2017-10" db="EMBL/GenBank/DDBJ databases">
        <title>Two draft genome sequences of Pusillimonas sp. strains isolated from a nitrate- and radionuclide-contaminated groundwater in Russia.</title>
        <authorList>
            <person name="Grouzdev D.S."/>
            <person name="Tourova T.P."/>
            <person name="Goeva M.A."/>
            <person name="Babich T.L."/>
            <person name="Sokolova D.S."/>
            <person name="Abdullin R."/>
            <person name="Poltaraus A.B."/>
            <person name="Toshchakov S.V."/>
            <person name="Nazina T.N."/>
        </authorList>
    </citation>
    <scope>NUCLEOTIDE SEQUENCE [LARGE SCALE GENOMIC DNA]</scope>
    <source>
        <strain evidence="1 2">JR1/69-3-13</strain>
    </source>
</reference>
<comment type="caution">
    <text evidence="1">The sequence shown here is derived from an EMBL/GenBank/DDBJ whole genome shotgun (WGS) entry which is preliminary data.</text>
</comment>
<proteinExistence type="predicted"/>
<dbReference type="AlphaFoldDB" id="A0A2N4U0K6"/>
<evidence type="ECO:0000313" key="1">
    <source>
        <dbReference type="EMBL" id="PLC48553.1"/>
    </source>
</evidence>
<dbReference type="InterPro" id="IPR021710">
    <property type="entry name" value="DUF3293"/>
</dbReference>
<evidence type="ECO:0000313" key="2">
    <source>
        <dbReference type="Proteomes" id="UP000234190"/>
    </source>
</evidence>
<sequence length="182" mass="20158">MYVAFDTDQASRRLTTPRRRPADCCGRATRLCCFPSYFPGQNIISNRLLTAFENARYVVFAPDEALVLRIGQHSPALERLLLTYGVTTAAILTAYNPRARTVSDEANRGAQAQLQRKMDELGLLWLEGENRAESDAGPCEPTVVALGIAREQSERLAQGLGQLAFVYVDASGQPDLVWVHPY</sequence>
<keyword evidence="2" id="KW-1185">Reference proteome</keyword>
<dbReference type="Proteomes" id="UP000234190">
    <property type="component" value="Unassembled WGS sequence"/>
</dbReference>
<protein>
    <recommendedName>
        <fullName evidence="3">DUF3293 domain-containing protein</fullName>
    </recommendedName>
</protein>
<gene>
    <name evidence="1" type="ORF">CR159_17930</name>
</gene>
<accession>A0A2N4U0K6</accession>